<feature type="region of interest" description="Disordered" evidence="2">
    <location>
        <begin position="1"/>
        <end position="24"/>
    </location>
</feature>
<dbReference type="PANTHER" id="PTHR46708">
    <property type="entry name" value="TENASCIN"/>
    <property type="match status" value="1"/>
</dbReference>
<dbReference type="PANTHER" id="PTHR46708:SF2">
    <property type="entry name" value="FIBRONECTIN TYPE-III DOMAIN-CONTAINING PROTEIN"/>
    <property type="match status" value="1"/>
</dbReference>
<proteinExistence type="predicted"/>
<dbReference type="InterPro" id="IPR003961">
    <property type="entry name" value="FN3_dom"/>
</dbReference>
<dbReference type="KEGG" id="bbel:109480259"/>
<evidence type="ECO:0000256" key="2">
    <source>
        <dbReference type="SAM" id="MobiDB-lite"/>
    </source>
</evidence>
<evidence type="ECO:0000313" key="5">
    <source>
        <dbReference type="RefSeq" id="XP_019637968.1"/>
    </source>
</evidence>
<dbReference type="Gene3D" id="2.60.40.10">
    <property type="entry name" value="Immunoglobulins"/>
    <property type="match status" value="4"/>
</dbReference>
<dbReference type="AlphaFoldDB" id="A0A6P4ZMG8"/>
<evidence type="ECO:0000259" key="3">
    <source>
        <dbReference type="PROSITE" id="PS50853"/>
    </source>
</evidence>
<feature type="domain" description="Fibronectin type-III" evidence="3">
    <location>
        <begin position="294"/>
        <end position="390"/>
    </location>
</feature>
<sequence>MAATHLSGGDSAPSTKVQWTTPAQPGEITIDPAEVTTSRIKITWTAPATGGTETYRVSISPEHGGNTPASVSSSTLEHTFNGLTAGTEYNIRVVAVSSGGDSVERTKVQWTTPAQPGEITIGAVTVSSIPITWAAPATGGTETYRVSISPEHGGNTPASVSSSTLEHTFNGLTAGTEYNIRVVAVSSGGDSAPSTKVQWTIAAQPGDITITEVTVNSVKAAWVASAGNVQRYTVSISPTTDVPNPSQDITNLNALEHTFTGLTAGTLYTISVIAKSGGTDSTDSTKQQRTRPSPPGDINQPTDDMVTTTNITVTWGPSPGGEFSGYEVIFTLVEGGVVLTTVEVDSGTTTASEPSALSPGQLYLIEVYAVSGTGNNRMESDRKNITTPMLLRTLL</sequence>
<feature type="compositionally biased region" description="Polar residues" evidence="2">
    <location>
        <begin position="12"/>
        <end position="23"/>
    </location>
</feature>
<dbReference type="Proteomes" id="UP000515135">
    <property type="component" value="Unplaced"/>
</dbReference>
<dbReference type="GeneID" id="109480259"/>
<dbReference type="SMART" id="SM00060">
    <property type="entry name" value="FN3"/>
    <property type="match status" value="4"/>
</dbReference>
<reference evidence="5" key="1">
    <citation type="submission" date="2025-08" db="UniProtKB">
        <authorList>
            <consortium name="RefSeq"/>
        </authorList>
    </citation>
    <scope>IDENTIFICATION</scope>
    <source>
        <tissue evidence="5">Gonad</tissue>
    </source>
</reference>
<dbReference type="Pfam" id="PF00041">
    <property type="entry name" value="fn3"/>
    <property type="match status" value="4"/>
</dbReference>
<dbReference type="CDD" id="cd00063">
    <property type="entry name" value="FN3"/>
    <property type="match status" value="4"/>
</dbReference>
<protein>
    <submittedName>
        <fullName evidence="5">Tenascin-like</fullName>
    </submittedName>
</protein>
<dbReference type="PROSITE" id="PS50853">
    <property type="entry name" value="FN3"/>
    <property type="match status" value="3"/>
</dbReference>
<organism evidence="4 5">
    <name type="scientific">Branchiostoma belcheri</name>
    <name type="common">Amphioxus</name>
    <dbReference type="NCBI Taxonomy" id="7741"/>
    <lineage>
        <taxon>Eukaryota</taxon>
        <taxon>Metazoa</taxon>
        <taxon>Chordata</taxon>
        <taxon>Cephalochordata</taxon>
        <taxon>Leptocardii</taxon>
        <taxon>Amphioxiformes</taxon>
        <taxon>Branchiostomatidae</taxon>
        <taxon>Branchiostoma</taxon>
    </lineage>
</organism>
<feature type="domain" description="Fibronectin type-III" evidence="3">
    <location>
        <begin position="24"/>
        <end position="114"/>
    </location>
</feature>
<gene>
    <name evidence="5" type="primary">LOC109480259</name>
</gene>
<dbReference type="OrthoDB" id="6130531at2759"/>
<dbReference type="SUPFAM" id="SSF49265">
    <property type="entry name" value="Fibronectin type III"/>
    <property type="match status" value="2"/>
</dbReference>
<dbReference type="RefSeq" id="XP_019637968.1">
    <property type="nucleotide sequence ID" value="XM_019782409.1"/>
</dbReference>
<evidence type="ECO:0000313" key="4">
    <source>
        <dbReference type="Proteomes" id="UP000515135"/>
    </source>
</evidence>
<feature type="region of interest" description="Disordered" evidence="2">
    <location>
        <begin position="277"/>
        <end position="303"/>
    </location>
</feature>
<dbReference type="InterPro" id="IPR013783">
    <property type="entry name" value="Ig-like_fold"/>
</dbReference>
<feature type="compositionally biased region" description="Polar residues" evidence="2">
    <location>
        <begin position="278"/>
        <end position="291"/>
    </location>
</feature>
<dbReference type="InterPro" id="IPR036116">
    <property type="entry name" value="FN3_sf"/>
</dbReference>
<name>A0A6P4ZMG8_BRABE</name>
<accession>A0A6P4ZMG8</accession>
<keyword evidence="4" id="KW-1185">Reference proteome</keyword>
<feature type="domain" description="Fibronectin type-III" evidence="3">
    <location>
        <begin position="115"/>
        <end position="206"/>
    </location>
</feature>
<keyword evidence="1" id="KW-0677">Repeat</keyword>
<dbReference type="InterPro" id="IPR050991">
    <property type="entry name" value="ECM_Regulatory_Proteins"/>
</dbReference>
<evidence type="ECO:0000256" key="1">
    <source>
        <dbReference type="ARBA" id="ARBA00022737"/>
    </source>
</evidence>